<evidence type="ECO:0000313" key="2">
    <source>
        <dbReference type="EMBL" id="CAF3619376.1"/>
    </source>
</evidence>
<evidence type="ECO:0000313" key="3">
    <source>
        <dbReference type="EMBL" id="CAF3911429.1"/>
    </source>
</evidence>
<dbReference type="EMBL" id="CAJOAX010000589">
    <property type="protein sequence ID" value="CAF3619376.1"/>
    <property type="molecule type" value="Genomic_DNA"/>
</dbReference>
<dbReference type="Pfam" id="PF17973">
    <property type="entry name" value="bMG10"/>
    <property type="match status" value="1"/>
</dbReference>
<dbReference type="PANTHER" id="PTHR40094:SF1">
    <property type="entry name" value="UBIQUITIN DOMAIN-CONTAINING PROTEIN"/>
    <property type="match status" value="1"/>
</dbReference>
<organism evidence="2 4">
    <name type="scientific">Rotaria sordida</name>
    <dbReference type="NCBI Taxonomy" id="392033"/>
    <lineage>
        <taxon>Eukaryota</taxon>
        <taxon>Metazoa</taxon>
        <taxon>Spiralia</taxon>
        <taxon>Gnathifera</taxon>
        <taxon>Rotifera</taxon>
        <taxon>Eurotatoria</taxon>
        <taxon>Bdelloidea</taxon>
        <taxon>Philodinida</taxon>
        <taxon>Philodinidae</taxon>
        <taxon>Rotaria</taxon>
    </lineage>
</organism>
<dbReference type="InterPro" id="IPR041246">
    <property type="entry name" value="Bact_MG10"/>
</dbReference>
<evidence type="ECO:0000259" key="1">
    <source>
        <dbReference type="Pfam" id="PF17973"/>
    </source>
</evidence>
<accession>A0A818P750</accession>
<evidence type="ECO:0000313" key="4">
    <source>
        <dbReference type="Proteomes" id="UP000663823"/>
    </source>
</evidence>
<gene>
    <name evidence="3" type="ORF">FNK824_LOCUS21116</name>
    <name evidence="2" type="ORF">OTI717_LOCUS7722</name>
</gene>
<dbReference type="Proteomes" id="UP000663874">
    <property type="component" value="Unassembled WGS sequence"/>
</dbReference>
<dbReference type="PANTHER" id="PTHR40094">
    <property type="entry name" value="ALPHA-2-MACROGLOBULIN HOMOLOG"/>
    <property type="match status" value="1"/>
</dbReference>
<dbReference type="Gene3D" id="1.50.10.20">
    <property type="match status" value="1"/>
</dbReference>
<dbReference type="SUPFAM" id="SSF48239">
    <property type="entry name" value="Terpenoid cyclases/Protein prenyltransferases"/>
    <property type="match status" value="1"/>
</dbReference>
<proteinExistence type="predicted"/>
<reference evidence="2" key="1">
    <citation type="submission" date="2021-02" db="EMBL/GenBank/DDBJ databases">
        <authorList>
            <person name="Nowell W R."/>
        </authorList>
    </citation>
    <scope>NUCLEOTIDE SEQUENCE</scope>
</reference>
<name>A0A818P750_9BILA</name>
<comment type="caution">
    <text evidence="2">The sequence shown here is derived from an EMBL/GenBank/DDBJ whole genome shotgun (WGS) entry which is preliminary data.</text>
</comment>
<dbReference type="InterPro" id="IPR051802">
    <property type="entry name" value="YfhM-like"/>
</dbReference>
<sequence>MVATNDKQYGLGEMSFTVQSPIMIRPTPLRFLNYGNTAHFSVILQNQTDLSLLLHAVGYSVVLQPNKRIALTYSVSTIHSGTTRFQFIISTVKNDACAPFGDATEPSLPVFTRATSEAFATCDDIYEEVVLQPIKTPENVIPQFGELSITISSTALASLTDAIISLYTYPYECTEQISSRLLGIQALWNVLQAFHCKYLPEISLFKTKLESDLNILKGRQYSSGGFGYWTNRNDSYADPFMSVHIAHCLAVVVNKKVFYVDKTMLNNALKYLGNIEPEINQLSYTKYWSQITRFSLMSYALYVCAKHLQNVADEASQLFKRSGFDKLSLEALGWLLVALSMNKNTHNNQTIETIYKHLKDKVSGTSETAYFITSYGHDELLLYIDPNSTLCTKLCKALQAHKVKGAWKFTQENCFVLIALDKYFHIKEKDTPDFVANIWLDNNYCGQHQYKGRTTNTHTINIPMKTILSPSSSNTTNNDNNKNLIMHKDVNYGFKIERTYTTIDDSSHVQKQSDGTWKFKLNEKIKVILTMTTKQRRYHIALVDYLLAGCERLNTRLKGTLIGDTQSSVIRSNRNLYYCGYRSYSTLGWIKHENLRDERAEAFRSLLWPDVYEWSYVMRATCAGTFIIPPAKAEEMYSPENFGRCRTDKVIIH</sequence>
<dbReference type="Proteomes" id="UP000663823">
    <property type="component" value="Unassembled WGS sequence"/>
</dbReference>
<dbReference type="EMBL" id="CAJOBE010004004">
    <property type="protein sequence ID" value="CAF3911429.1"/>
    <property type="molecule type" value="Genomic_DNA"/>
</dbReference>
<dbReference type="AlphaFoldDB" id="A0A818P750"/>
<feature type="domain" description="Bacterial alpha-2-macroglobulin MG10" evidence="1">
    <location>
        <begin position="493"/>
        <end position="640"/>
    </location>
</feature>
<dbReference type="InterPro" id="IPR008930">
    <property type="entry name" value="Terpenoid_cyclase/PrenylTrfase"/>
</dbReference>
<protein>
    <recommendedName>
        <fullName evidence="1">Bacterial alpha-2-macroglobulin MG10 domain-containing protein</fullName>
    </recommendedName>
</protein>